<dbReference type="Proteomes" id="UP000030002">
    <property type="component" value="Unassembled WGS sequence"/>
</dbReference>
<evidence type="ECO:0000313" key="3">
    <source>
        <dbReference type="Proteomes" id="UP000030002"/>
    </source>
</evidence>
<proteinExistence type="predicted"/>
<feature type="transmembrane region" description="Helical" evidence="1">
    <location>
        <begin position="95"/>
        <end position="114"/>
    </location>
</feature>
<keyword evidence="1" id="KW-0472">Membrane</keyword>
<feature type="transmembrane region" description="Helical" evidence="1">
    <location>
        <begin position="120"/>
        <end position="143"/>
    </location>
</feature>
<protein>
    <recommendedName>
        <fullName evidence="4">Glycosyltransferase RgtA/B/C/D-like domain-containing protein</fullName>
    </recommendedName>
</protein>
<comment type="caution">
    <text evidence="2">The sequence shown here is derived from an EMBL/GenBank/DDBJ whole genome shotgun (WGS) entry which is preliminary data.</text>
</comment>
<sequence>MVRRNRYVILLTVIATVPVLAAFLKAVAHGWWPDGDDAILGMKVADVFSSHPPTMGMRSTSGNADPSLASHHPGPMAMYLLAIPAGLFGFHPIGLLLGSALTHIALIVGVVIVARRRGGMTWVLMALTAVLVIQWAVGPEALFRPLNPYPASIGVFLLLLLTWSLVVGDTACAWGFVLVASLVAQANLAFLPLVVALTLLVVVTALLRRRRSPSRGSIWAGLGLGRGASRTSRLAAGALVLCWLPPLVEMVTYRKSNPLQVASYIFSGVDKDQMGWASALKAFLPQLVPFPGGFSSANNALIERSGLWVVLGLVVVAMLAGLAVPAAEQLPGWDSPHRMAAVVALVALVLVGWSFASAPTSVVGVPFYWLLPIWGCVTFAWLVLGSAVFRAARHIASARRGRAAAPAAPAAAVPARGVSVVLLGILAIVATQSPVVLTWRDEPGRKASAIVAEEYSSHTPPPHPVRVTSGGGWVAWASVAPAIAYQLRARGYDVYSMTDWPLPEDVSFRHATKAPTNSSQIFVREKAANGQWVGEPDGSGWRLLGTVEGKPVTGQGELEVYLREPGW</sequence>
<dbReference type="OrthoDB" id="4871879at2"/>
<feature type="transmembrane region" description="Helical" evidence="1">
    <location>
        <begin position="7"/>
        <end position="32"/>
    </location>
</feature>
<keyword evidence="1" id="KW-1133">Transmembrane helix</keyword>
<feature type="transmembrane region" description="Helical" evidence="1">
    <location>
        <begin position="339"/>
        <end position="356"/>
    </location>
</feature>
<evidence type="ECO:0008006" key="4">
    <source>
        <dbReference type="Google" id="ProtNLM"/>
    </source>
</evidence>
<evidence type="ECO:0000256" key="1">
    <source>
        <dbReference type="SAM" id="Phobius"/>
    </source>
</evidence>
<dbReference type="AlphaFoldDB" id="A0A0A0JE87"/>
<keyword evidence="1" id="KW-0812">Transmembrane</keyword>
<keyword evidence="3" id="KW-1185">Reference proteome</keyword>
<dbReference type="EMBL" id="AVPJ01000002">
    <property type="protein sequence ID" value="KGN34377.1"/>
    <property type="molecule type" value="Genomic_DNA"/>
</dbReference>
<dbReference type="RefSeq" id="WP_035912106.1">
    <property type="nucleotide sequence ID" value="NZ_AVPJ01000002.1"/>
</dbReference>
<feature type="transmembrane region" description="Helical" evidence="1">
    <location>
        <begin position="368"/>
        <end position="389"/>
    </location>
</feature>
<feature type="transmembrane region" description="Helical" evidence="1">
    <location>
        <begin position="189"/>
        <end position="207"/>
    </location>
</feature>
<gene>
    <name evidence="2" type="ORF">N802_12010</name>
</gene>
<feature type="transmembrane region" description="Helical" evidence="1">
    <location>
        <begin position="155"/>
        <end position="183"/>
    </location>
</feature>
<feature type="transmembrane region" description="Helical" evidence="1">
    <location>
        <begin position="306"/>
        <end position="327"/>
    </location>
</feature>
<feature type="transmembrane region" description="Helical" evidence="1">
    <location>
        <begin position="410"/>
        <end position="430"/>
    </location>
</feature>
<organism evidence="2 3">
    <name type="scientific">Knoellia sinensis KCTC 19936</name>
    <dbReference type="NCBI Taxonomy" id="1385520"/>
    <lineage>
        <taxon>Bacteria</taxon>
        <taxon>Bacillati</taxon>
        <taxon>Actinomycetota</taxon>
        <taxon>Actinomycetes</taxon>
        <taxon>Micrococcales</taxon>
        <taxon>Intrasporangiaceae</taxon>
        <taxon>Knoellia</taxon>
    </lineage>
</organism>
<name>A0A0A0JE87_9MICO</name>
<dbReference type="eggNOG" id="ENOG502ZFV9">
    <property type="taxonomic scope" value="Bacteria"/>
</dbReference>
<accession>A0A0A0JE87</accession>
<reference evidence="2 3" key="1">
    <citation type="submission" date="2013-08" db="EMBL/GenBank/DDBJ databases">
        <title>The genome sequence of Knoellia sinensis.</title>
        <authorList>
            <person name="Zhu W."/>
            <person name="Wang G."/>
        </authorList>
    </citation>
    <scope>NUCLEOTIDE SEQUENCE [LARGE SCALE GENOMIC DNA]</scope>
    <source>
        <strain evidence="2 3">KCTC 19936</strain>
    </source>
</reference>
<evidence type="ECO:0000313" key="2">
    <source>
        <dbReference type="EMBL" id="KGN34377.1"/>
    </source>
</evidence>